<proteinExistence type="predicted"/>
<dbReference type="eggNOG" id="ENOG5032T1W">
    <property type="taxonomic scope" value="Bacteria"/>
</dbReference>
<protein>
    <submittedName>
        <fullName evidence="1">Uncharacterized protein</fullName>
    </submittedName>
</protein>
<evidence type="ECO:0000313" key="2">
    <source>
        <dbReference type="Proteomes" id="UP000028824"/>
    </source>
</evidence>
<dbReference type="RefSeq" id="WP_036635113.1">
    <property type="nucleotide sequence ID" value="NZ_JFZB01000005.1"/>
</dbReference>
<dbReference type="OrthoDB" id="7658488at2"/>
<dbReference type="AlphaFoldDB" id="A0A086Y3B9"/>
<sequence>MEFLHDNLLKDLKAAGLRQARRRARRRIHAGNEVWPILREWAGGFALDASQIETLRGLVEVHEAGRHVSSCLIVASEVVGGELICLLKSELPVADRPALDFERDAAAPVALLPRT</sequence>
<organism evidence="1 2">
    <name type="scientific">Paenirhodobacter enshiensis</name>
    <dbReference type="NCBI Taxonomy" id="1105367"/>
    <lineage>
        <taxon>Bacteria</taxon>
        <taxon>Pseudomonadati</taxon>
        <taxon>Pseudomonadota</taxon>
        <taxon>Alphaproteobacteria</taxon>
        <taxon>Rhodobacterales</taxon>
        <taxon>Rhodobacter group</taxon>
        <taxon>Paenirhodobacter</taxon>
    </lineage>
</organism>
<name>A0A086Y3B9_9RHOB</name>
<reference evidence="1 2" key="1">
    <citation type="submission" date="2014-03" db="EMBL/GenBank/DDBJ databases">
        <title>Genome of Paenirhodobacter enshiensis DW2-9.</title>
        <authorList>
            <person name="Wang D."/>
            <person name="Wang G."/>
        </authorList>
    </citation>
    <scope>NUCLEOTIDE SEQUENCE [LARGE SCALE GENOMIC DNA]</scope>
    <source>
        <strain evidence="1 2">DW2-9</strain>
    </source>
</reference>
<dbReference type="STRING" id="1105367.CG50_11130"/>
<comment type="caution">
    <text evidence="1">The sequence shown here is derived from an EMBL/GenBank/DDBJ whole genome shotgun (WGS) entry which is preliminary data.</text>
</comment>
<accession>A0A086Y3B9</accession>
<dbReference type="EMBL" id="JFZB01000005">
    <property type="protein sequence ID" value="KFI28769.1"/>
    <property type="molecule type" value="Genomic_DNA"/>
</dbReference>
<gene>
    <name evidence="1" type="ORF">CG50_11130</name>
</gene>
<keyword evidence="2" id="KW-1185">Reference proteome</keyword>
<dbReference type="Proteomes" id="UP000028824">
    <property type="component" value="Unassembled WGS sequence"/>
</dbReference>
<evidence type="ECO:0000313" key="1">
    <source>
        <dbReference type="EMBL" id="KFI28769.1"/>
    </source>
</evidence>